<dbReference type="SMART" id="SM00342">
    <property type="entry name" value="HTH_ARAC"/>
    <property type="match status" value="1"/>
</dbReference>
<evidence type="ECO:0000259" key="4">
    <source>
        <dbReference type="PROSITE" id="PS01124"/>
    </source>
</evidence>
<dbReference type="Gene3D" id="1.10.10.60">
    <property type="entry name" value="Homeodomain-like"/>
    <property type="match status" value="1"/>
</dbReference>
<organism evidence="5 6">
    <name type="scientific">Spirosoma endbachense</name>
    <dbReference type="NCBI Taxonomy" id="2666025"/>
    <lineage>
        <taxon>Bacteria</taxon>
        <taxon>Pseudomonadati</taxon>
        <taxon>Bacteroidota</taxon>
        <taxon>Cytophagia</taxon>
        <taxon>Cytophagales</taxon>
        <taxon>Cytophagaceae</taxon>
        <taxon>Spirosoma</taxon>
    </lineage>
</organism>
<dbReference type="Pfam" id="PF12833">
    <property type="entry name" value="HTH_18"/>
    <property type="match status" value="1"/>
</dbReference>
<dbReference type="AlphaFoldDB" id="A0A6P1VVK7"/>
<keyword evidence="1" id="KW-0805">Transcription regulation</keyword>
<proteinExistence type="predicted"/>
<dbReference type="SUPFAM" id="SSF46689">
    <property type="entry name" value="Homeodomain-like"/>
    <property type="match status" value="1"/>
</dbReference>
<dbReference type="RefSeq" id="WP_162386099.1">
    <property type="nucleotide sequence ID" value="NZ_CP045997.1"/>
</dbReference>
<sequence>MKSQTTIDSFNTETFKQRFAAPDAPWFGYDEPFKIVKIEAVLPFLKFPFPIHRTALFDILFVTQGAGAAKHCGLTKYSIDPPQLFFKGGGQITSGDVYGTDTKGYFCLIQADFLTTTLGLPSLSTFPFFHLGNSPLINLSTTEVERFSFLFTRLHQYYQSPVKEKEKLMASYLHVVVQEAALMYQVQHAREPLNVLSSAEALTARFCELVNQFYLTKQRISQYADLLSVTPNHLNKAVKQTSGKTASSFIVEMIMMEAKVLLKQSLMSVADIAFYLHFDDVSYFIRFFRNHCGLTPLDYRKMA</sequence>
<dbReference type="GO" id="GO:0003700">
    <property type="term" value="F:DNA-binding transcription factor activity"/>
    <property type="evidence" value="ECO:0007669"/>
    <property type="project" value="InterPro"/>
</dbReference>
<keyword evidence="3" id="KW-0804">Transcription</keyword>
<evidence type="ECO:0000256" key="3">
    <source>
        <dbReference type="ARBA" id="ARBA00023163"/>
    </source>
</evidence>
<name>A0A6P1VVK7_9BACT</name>
<accession>A0A6P1VVK7</accession>
<dbReference type="EMBL" id="CP045997">
    <property type="protein sequence ID" value="QHV95689.1"/>
    <property type="molecule type" value="Genomic_DNA"/>
</dbReference>
<reference evidence="5 6" key="1">
    <citation type="submission" date="2019-11" db="EMBL/GenBank/DDBJ databases">
        <title>Spirosoma endbachense sp. nov., isolated from a natural salt meadow.</title>
        <authorList>
            <person name="Rojas J."/>
            <person name="Ambika Manirajan B."/>
            <person name="Ratering S."/>
            <person name="Suarez C."/>
            <person name="Geissler-Plaum R."/>
            <person name="Schnell S."/>
        </authorList>
    </citation>
    <scope>NUCLEOTIDE SEQUENCE [LARGE SCALE GENOMIC DNA]</scope>
    <source>
        <strain evidence="5 6">I-24</strain>
    </source>
</reference>
<gene>
    <name evidence="5" type="ORF">GJR95_12020</name>
</gene>
<protein>
    <submittedName>
        <fullName evidence="5">Helix-turn-helix domain-containing protein</fullName>
    </submittedName>
</protein>
<evidence type="ECO:0000256" key="1">
    <source>
        <dbReference type="ARBA" id="ARBA00023015"/>
    </source>
</evidence>
<evidence type="ECO:0000313" key="6">
    <source>
        <dbReference type="Proteomes" id="UP000464577"/>
    </source>
</evidence>
<dbReference type="InterPro" id="IPR018060">
    <property type="entry name" value="HTH_AraC"/>
</dbReference>
<dbReference type="GO" id="GO:0043565">
    <property type="term" value="F:sequence-specific DNA binding"/>
    <property type="evidence" value="ECO:0007669"/>
    <property type="project" value="InterPro"/>
</dbReference>
<dbReference type="Proteomes" id="UP000464577">
    <property type="component" value="Chromosome"/>
</dbReference>
<dbReference type="InterPro" id="IPR009057">
    <property type="entry name" value="Homeodomain-like_sf"/>
</dbReference>
<evidence type="ECO:0000313" key="5">
    <source>
        <dbReference type="EMBL" id="QHV95689.1"/>
    </source>
</evidence>
<dbReference type="PROSITE" id="PS01124">
    <property type="entry name" value="HTH_ARAC_FAMILY_2"/>
    <property type="match status" value="1"/>
</dbReference>
<keyword evidence="6" id="KW-1185">Reference proteome</keyword>
<dbReference type="KEGG" id="senf:GJR95_12020"/>
<feature type="domain" description="HTH araC/xylS-type" evidence="4">
    <location>
        <begin position="204"/>
        <end position="302"/>
    </location>
</feature>
<dbReference type="PANTHER" id="PTHR43280">
    <property type="entry name" value="ARAC-FAMILY TRANSCRIPTIONAL REGULATOR"/>
    <property type="match status" value="1"/>
</dbReference>
<dbReference type="PANTHER" id="PTHR43280:SF32">
    <property type="entry name" value="TRANSCRIPTIONAL REGULATORY PROTEIN"/>
    <property type="match status" value="1"/>
</dbReference>
<keyword evidence="2" id="KW-0238">DNA-binding</keyword>
<evidence type="ECO:0000256" key="2">
    <source>
        <dbReference type="ARBA" id="ARBA00023125"/>
    </source>
</evidence>